<evidence type="ECO:0000256" key="5">
    <source>
        <dbReference type="ARBA" id="ARBA00023002"/>
    </source>
</evidence>
<evidence type="ECO:0000256" key="3">
    <source>
        <dbReference type="ARBA" id="ARBA00022714"/>
    </source>
</evidence>
<dbReference type="Pfam" id="PF00111">
    <property type="entry name" value="Fer2"/>
    <property type="match status" value="1"/>
</dbReference>
<sequence>MSQSVEPLTVRVQAVRWEADSVLSYEFRRPDGAALPAFTAGAHIDLHLGNGLVRGYSLCGDQAETDRYVVAVNRDPNSRGGSEWIHANVHAGETITVSTPRNNFPLAEDAEHSVLIAGGIGITPMLGMVRRLAALGRDWTLYLAVRARGQAAFLDELTRLAGDRPDRVRLHVDEENDGAFLDIEAVVAAAGDTAHLYCCGPVPMLEAFEKATAGLPPERRHLEYFAGKDDAATEGGFEVELTRTGITLTIPEGSTILDAVLEAGVDMPYSCGEGVCGSCETRVISGTPDHRDLILTDQEREAGETMMICCSGSRSARLVLEL</sequence>
<dbReference type="SUPFAM" id="SSF63380">
    <property type="entry name" value="Riboflavin synthase domain-like"/>
    <property type="match status" value="1"/>
</dbReference>
<dbReference type="InterPro" id="IPR017927">
    <property type="entry name" value="FAD-bd_FR_type"/>
</dbReference>
<dbReference type="Proteomes" id="UP001596514">
    <property type="component" value="Unassembled WGS sequence"/>
</dbReference>
<dbReference type="SUPFAM" id="SSF52343">
    <property type="entry name" value="Ferredoxin reductase-like, C-terminal NADP-linked domain"/>
    <property type="match status" value="1"/>
</dbReference>
<evidence type="ECO:0000313" key="11">
    <source>
        <dbReference type="Proteomes" id="UP001596514"/>
    </source>
</evidence>
<name>A0ABW2TAE9_9ACTN</name>
<keyword evidence="3" id="KW-0001">2Fe-2S</keyword>
<dbReference type="PANTHER" id="PTHR47354">
    <property type="entry name" value="NADH OXIDOREDUCTASE HCR"/>
    <property type="match status" value="1"/>
</dbReference>
<dbReference type="InterPro" id="IPR001041">
    <property type="entry name" value="2Fe-2S_ferredoxin-type"/>
</dbReference>
<feature type="domain" description="2Fe-2S ferredoxin-type" evidence="8">
    <location>
        <begin position="237"/>
        <end position="322"/>
    </location>
</feature>
<dbReference type="InterPro" id="IPR012675">
    <property type="entry name" value="Beta-grasp_dom_sf"/>
</dbReference>
<dbReference type="Gene3D" id="3.10.20.30">
    <property type="match status" value="1"/>
</dbReference>
<proteinExistence type="predicted"/>
<evidence type="ECO:0000259" key="9">
    <source>
        <dbReference type="PROSITE" id="PS51384"/>
    </source>
</evidence>
<dbReference type="InterPro" id="IPR001433">
    <property type="entry name" value="OxRdtase_FAD/NAD-bd"/>
</dbReference>
<feature type="domain" description="FAD-binding FR-type" evidence="9">
    <location>
        <begin position="5"/>
        <end position="107"/>
    </location>
</feature>
<keyword evidence="7" id="KW-0411">Iron-sulfur</keyword>
<dbReference type="PANTHER" id="PTHR47354:SF1">
    <property type="entry name" value="CARNITINE MONOOXYGENASE REDUCTASE SUBUNIT"/>
    <property type="match status" value="1"/>
</dbReference>
<dbReference type="Gene3D" id="2.40.30.10">
    <property type="entry name" value="Translation factors"/>
    <property type="match status" value="1"/>
</dbReference>
<evidence type="ECO:0000259" key="8">
    <source>
        <dbReference type="PROSITE" id="PS51085"/>
    </source>
</evidence>
<organism evidence="10 11">
    <name type="scientific">Streptosporangium amethystogenes subsp. fukuiense</name>
    <dbReference type="NCBI Taxonomy" id="698418"/>
    <lineage>
        <taxon>Bacteria</taxon>
        <taxon>Bacillati</taxon>
        <taxon>Actinomycetota</taxon>
        <taxon>Actinomycetes</taxon>
        <taxon>Streptosporangiales</taxon>
        <taxon>Streptosporangiaceae</taxon>
        <taxon>Streptosporangium</taxon>
    </lineage>
</organism>
<dbReference type="InterPro" id="IPR006058">
    <property type="entry name" value="2Fe2S_fd_BS"/>
</dbReference>
<dbReference type="PROSITE" id="PS00197">
    <property type="entry name" value="2FE2S_FER_1"/>
    <property type="match status" value="1"/>
</dbReference>
<dbReference type="InterPro" id="IPR039261">
    <property type="entry name" value="FNR_nucleotide-bd"/>
</dbReference>
<comment type="caution">
    <text evidence="10">The sequence shown here is derived from an EMBL/GenBank/DDBJ whole genome shotgun (WGS) entry which is preliminary data.</text>
</comment>
<evidence type="ECO:0000313" key="10">
    <source>
        <dbReference type="EMBL" id="MFC7605434.1"/>
    </source>
</evidence>
<keyword evidence="2" id="KW-0285">Flavoprotein</keyword>
<dbReference type="EMBL" id="JBHTEE010000001">
    <property type="protein sequence ID" value="MFC7605434.1"/>
    <property type="molecule type" value="Genomic_DNA"/>
</dbReference>
<evidence type="ECO:0000256" key="4">
    <source>
        <dbReference type="ARBA" id="ARBA00022723"/>
    </source>
</evidence>
<dbReference type="Pfam" id="PF00175">
    <property type="entry name" value="NAD_binding_1"/>
    <property type="match status" value="1"/>
</dbReference>
<dbReference type="PROSITE" id="PS51085">
    <property type="entry name" value="2FE2S_FER_2"/>
    <property type="match status" value="1"/>
</dbReference>
<reference evidence="11" key="1">
    <citation type="journal article" date="2019" name="Int. J. Syst. Evol. Microbiol.">
        <title>The Global Catalogue of Microorganisms (GCM) 10K type strain sequencing project: providing services to taxonomists for standard genome sequencing and annotation.</title>
        <authorList>
            <consortium name="The Broad Institute Genomics Platform"/>
            <consortium name="The Broad Institute Genome Sequencing Center for Infectious Disease"/>
            <person name="Wu L."/>
            <person name="Ma J."/>
        </authorList>
    </citation>
    <scope>NUCLEOTIDE SEQUENCE [LARGE SCALE GENOMIC DNA]</scope>
    <source>
        <strain evidence="11">JCM 10083</strain>
    </source>
</reference>
<dbReference type="Gene3D" id="3.40.50.80">
    <property type="entry name" value="Nucleotide-binding domain of ferredoxin-NADP reductase (FNR) module"/>
    <property type="match status" value="1"/>
</dbReference>
<dbReference type="CDD" id="cd00207">
    <property type="entry name" value="fer2"/>
    <property type="match status" value="1"/>
</dbReference>
<evidence type="ECO:0000256" key="6">
    <source>
        <dbReference type="ARBA" id="ARBA00023004"/>
    </source>
</evidence>
<dbReference type="PROSITE" id="PS51384">
    <property type="entry name" value="FAD_FR"/>
    <property type="match status" value="1"/>
</dbReference>
<keyword evidence="5" id="KW-0560">Oxidoreductase</keyword>
<dbReference type="InterPro" id="IPR017938">
    <property type="entry name" value="Riboflavin_synthase-like_b-brl"/>
</dbReference>
<comment type="cofactor">
    <cofactor evidence="1">
        <name>FAD</name>
        <dbReference type="ChEBI" id="CHEBI:57692"/>
    </cofactor>
</comment>
<dbReference type="RefSeq" id="WP_343974874.1">
    <property type="nucleotide sequence ID" value="NZ_BAAAGK010000127.1"/>
</dbReference>
<dbReference type="PRINTS" id="PR00409">
    <property type="entry name" value="PHDIOXRDTASE"/>
</dbReference>
<evidence type="ECO:0000256" key="7">
    <source>
        <dbReference type="ARBA" id="ARBA00023014"/>
    </source>
</evidence>
<dbReference type="SUPFAM" id="SSF54292">
    <property type="entry name" value="2Fe-2S ferredoxin-like"/>
    <property type="match status" value="1"/>
</dbReference>
<keyword evidence="11" id="KW-1185">Reference proteome</keyword>
<accession>A0ABW2TAE9</accession>
<protein>
    <submittedName>
        <fullName evidence="10">PDR/VanB family oxidoreductase</fullName>
    </submittedName>
</protein>
<keyword evidence="4" id="KW-0479">Metal-binding</keyword>
<evidence type="ECO:0000256" key="1">
    <source>
        <dbReference type="ARBA" id="ARBA00001974"/>
    </source>
</evidence>
<evidence type="ECO:0000256" key="2">
    <source>
        <dbReference type="ARBA" id="ARBA00022630"/>
    </source>
</evidence>
<gene>
    <name evidence="10" type="ORF">ACFQVD_35570</name>
</gene>
<keyword evidence="6" id="KW-0408">Iron</keyword>
<dbReference type="InterPro" id="IPR050415">
    <property type="entry name" value="MRET"/>
</dbReference>
<dbReference type="CDD" id="cd06185">
    <property type="entry name" value="PDR_like"/>
    <property type="match status" value="1"/>
</dbReference>
<dbReference type="InterPro" id="IPR036010">
    <property type="entry name" value="2Fe-2S_ferredoxin-like_sf"/>
</dbReference>